<dbReference type="GO" id="GO:0032053">
    <property type="term" value="P:ciliary basal body organization"/>
    <property type="evidence" value="ECO:0007669"/>
    <property type="project" value="TreeGrafter"/>
</dbReference>
<organism evidence="2 3">
    <name type="scientific">Ridgeia piscesae</name>
    <name type="common">Tubeworm</name>
    <dbReference type="NCBI Taxonomy" id="27915"/>
    <lineage>
        <taxon>Eukaryota</taxon>
        <taxon>Metazoa</taxon>
        <taxon>Spiralia</taxon>
        <taxon>Lophotrochozoa</taxon>
        <taxon>Annelida</taxon>
        <taxon>Polychaeta</taxon>
        <taxon>Sedentaria</taxon>
        <taxon>Canalipalpata</taxon>
        <taxon>Sabellida</taxon>
        <taxon>Siboglinidae</taxon>
        <taxon>Ridgeia</taxon>
    </lineage>
</organism>
<comment type="caution">
    <text evidence="2">The sequence shown here is derived from an EMBL/GenBank/DDBJ whole genome shotgun (WGS) entry which is preliminary data.</text>
</comment>
<dbReference type="InterPro" id="IPR030791">
    <property type="entry name" value="Rotatin"/>
</dbReference>
<dbReference type="EMBL" id="JAODUO010000076">
    <property type="protein sequence ID" value="KAK2190564.1"/>
    <property type="molecule type" value="Genomic_DNA"/>
</dbReference>
<keyword evidence="3" id="KW-1185">Reference proteome</keyword>
<name>A0AAD9P9E6_RIDPI</name>
<evidence type="ECO:0000259" key="1">
    <source>
        <dbReference type="Pfam" id="PF14726"/>
    </source>
</evidence>
<feature type="domain" description="Rotatin N-terminal" evidence="1">
    <location>
        <begin position="24"/>
        <end position="120"/>
    </location>
</feature>
<reference evidence="2" key="1">
    <citation type="journal article" date="2023" name="Mol. Biol. Evol.">
        <title>Third-Generation Sequencing Reveals the Adaptive Role of the Epigenome in Three Deep-Sea Polychaetes.</title>
        <authorList>
            <person name="Perez M."/>
            <person name="Aroh O."/>
            <person name="Sun Y."/>
            <person name="Lan Y."/>
            <person name="Juniper S.K."/>
            <person name="Young C.R."/>
            <person name="Angers B."/>
            <person name="Qian P.Y."/>
        </authorList>
    </citation>
    <scope>NUCLEOTIDE SEQUENCE</scope>
    <source>
        <strain evidence="2">R07B-5</strain>
    </source>
</reference>
<proteinExistence type="predicted"/>
<dbReference type="GO" id="GO:0036064">
    <property type="term" value="C:ciliary basal body"/>
    <property type="evidence" value="ECO:0007669"/>
    <property type="project" value="InterPro"/>
</dbReference>
<accession>A0AAD9P9E6</accession>
<dbReference type="GO" id="GO:0005814">
    <property type="term" value="C:centriole"/>
    <property type="evidence" value="ECO:0007669"/>
    <property type="project" value="TreeGrafter"/>
</dbReference>
<dbReference type="InterPro" id="IPR029249">
    <property type="entry name" value="Rotatin_N"/>
</dbReference>
<evidence type="ECO:0000313" key="2">
    <source>
        <dbReference type="EMBL" id="KAK2190564.1"/>
    </source>
</evidence>
<dbReference type="PANTHER" id="PTHR31691:SF1">
    <property type="entry name" value="ROTATIN"/>
    <property type="match status" value="1"/>
</dbReference>
<evidence type="ECO:0000313" key="3">
    <source>
        <dbReference type="Proteomes" id="UP001209878"/>
    </source>
</evidence>
<dbReference type="GO" id="GO:0005813">
    <property type="term" value="C:centrosome"/>
    <property type="evidence" value="ECO:0007669"/>
    <property type="project" value="InterPro"/>
</dbReference>
<gene>
    <name evidence="2" type="ORF">NP493_76g05054</name>
</gene>
<dbReference type="Proteomes" id="UP001209878">
    <property type="component" value="Unassembled WGS sequence"/>
</dbReference>
<dbReference type="GO" id="GO:0010457">
    <property type="term" value="P:centriole-centriole cohesion"/>
    <property type="evidence" value="ECO:0007669"/>
    <property type="project" value="TreeGrafter"/>
</dbReference>
<sequence>MPVTYGNDFSLSPLFAKLGHSLEEIRVRALQNILSKLEHSLVCDADLVQEKHLHIRLLEWFNFATCPMQPQVLGLVLRMAKHASAARIYLNIGAVEFLTQLRTNADQSLHQLIDEILDQLFHLPMIGQHRHANECIYKHPEQDGDALPSQFLEQSDLSLQTTDLAANPPHPGAPQYVSPPETQVGYFSTRPGTQDDMKTSMYTTQAVTIPGM</sequence>
<protein>
    <recommendedName>
        <fullName evidence="1">Rotatin N-terminal domain-containing protein</fullName>
    </recommendedName>
</protein>
<dbReference type="GO" id="GO:0007099">
    <property type="term" value="P:centriole replication"/>
    <property type="evidence" value="ECO:0007669"/>
    <property type="project" value="TreeGrafter"/>
</dbReference>
<dbReference type="PANTHER" id="PTHR31691">
    <property type="entry name" value="ROTATIN"/>
    <property type="match status" value="1"/>
</dbReference>
<dbReference type="AlphaFoldDB" id="A0AAD9P9E6"/>
<dbReference type="Pfam" id="PF14726">
    <property type="entry name" value="RTTN_N"/>
    <property type="match status" value="1"/>
</dbReference>